<dbReference type="Proteomes" id="UP000001681">
    <property type="component" value="Chromosome"/>
</dbReference>
<dbReference type="InterPro" id="IPR005119">
    <property type="entry name" value="LysR_subst-bd"/>
</dbReference>
<dbReference type="PRINTS" id="PR00039">
    <property type="entry name" value="HTHLYSR"/>
</dbReference>
<feature type="domain" description="HTH lysR-type" evidence="5">
    <location>
        <begin position="1"/>
        <end position="59"/>
    </location>
</feature>
<dbReference type="SUPFAM" id="SSF46785">
    <property type="entry name" value="Winged helix' DNA-binding domain"/>
    <property type="match status" value="1"/>
</dbReference>
<gene>
    <name evidence="6" type="ordered locus">Exig_1673</name>
</gene>
<keyword evidence="4" id="KW-0804">Transcription</keyword>
<dbReference type="Gene3D" id="1.10.10.10">
    <property type="entry name" value="Winged helix-like DNA-binding domain superfamily/Winged helix DNA-binding domain"/>
    <property type="match status" value="1"/>
</dbReference>
<dbReference type="PANTHER" id="PTHR30419:SF8">
    <property type="entry name" value="NITROGEN ASSIMILATION TRANSCRIPTIONAL ACTIVATOR-RELATED"/>
    <property type="match status" value="1"/>
</dbReference>
<dbReference type="EMBL" id="CP001022">
    <property type="protein sequence ID" value="ACB61126.1"/>
    <property type="molecule type" value="Genomic_DNA"/>
</dbReference>
<dbReference type="InterPro" id="IPR036388">
    <property type="entry name" value="WH-like_DNA-bd_sf"/>
</dbReference>
<proteinExistence type="inferred from homology"/>
<evidence type="ECO:0000313" key="6">
    <source>
        <dbReference type="EMBL" id="ACB61126.1"/>
    </source>
</evidence>
<dbReference type="eggNOG" id="COG0583">
    <property type="taxonomic scope" value="Bacteria"/>
</dbReference>
<protein>
    <submittedName>
        <fullName evidence="6">Transcriptional regulator, LysR family</fullName>
    </submittedName>
</protein>
<evidence type="ECO:0000313" key="7">
    <source>
        <dbReference type="Proteomes" id="UP000001681"/>
    </source>
</evidence>
<dbReference type="GO" id="GO:0003677">
    <property type="term" value="F:DNA binding"/>
    <property type="evidence" value="ECO:0007669"/>
    <property type="project" value="UniProtKB-KW"/>
</dbReference>
<dbReference type="Gene3D" id="3.40.190.290">
    <property type="match status" value="1"/>
</dbReference>
<reference evidence="6 7" key="2">
    <citation type="journal article" date="2008" name="BMC Genomics">
        <title>Architecture of thermal adaptation in an Exiguobacterium sibiricum strain isolated from 3 million year old permafrost: a genome and transcriptome approach.</title>
        <authorList>
            <person name="Rodrigues D.F."/>
            <person name="Ivanova N."/>
            <person name="He Z."/>
            <person name="Huebner M."/>
            <person name="Zhou J."/>
            <person name="Tiedje J.M."/>
        </authorList>
    </citation>
    <scope>NUCLEOTIDE SEQUENCE [LARGE SCALE GENOMIC DNA]</scope>
    <source>
        <strain evidence="7">DSM 17290 / CIP 109462 / JCM 13490 / 255-15</strain>
    </source>
</reference>
<evidence type="ECO:0000256" key="2">
    <source>
        <dbReference type="ARBA" id="ARBA00023015"/>
    </source>
</evidence>
<dbReference type="Pfam" id="PF00126">
    <property type="entry name" value="HTH_1"/>
    <property type="match status" value="1"/>
</dbReference>
<dbReference type="STRING" id="262543.Exig_1673"/>
<dbReference type="GO" id="GO:0005829">
    <property type="term" value="C:cytosol"/>
    <property type="evidence" value="ECO:0007669"/>
    <property type="project" value="TreeGrafter"/>
</dbReference>
<dbReference type="OrthoDB" id="9803735at2"/>
<comment type="similarity">
    <text evidence="1">Belongs to the LysR transcriptional regulatory family.</text>
</comment>
<keyword evidence="7" id="KW-1185">Reference proteome</keyword>
<dbReference type="CDD" id="cd05466">
    <property type="entry name" value="PBP2_LTTR_substrate"/>
    <property type="match status" value="1"/>
</dbReference>
<dbReference type="HOGENOM" id="CLU_039613_6_2_9"/>
<dbReference type="InterPro" id="IPR036390">
    <property type="entry name" value="WH_DNA-bd_sf"/>
</dbReference>
<evidence type="ECO:0000256" key="3">
    <source>
        <dbReference type="ARBA" id="ARBA00023125"/>
    </source>
</evidence>
<dbReference type="RefSeq" id="WP_012370546.1">
    <property type="nucleotide sequence ID" value="NC_010556.1"/>
</dbReference>
<sequence>MDIRQLTFFTTIVDHAYNLTRASKHLHISQPALSQLVREFEELEQVELFLRHHGRLTGLTDAGQQFYEDALSVLHGHQQMMEHLHERSRVLRGKVRLGIPPVILPVLFSQLIPKLMAEHPGIELEIIEEGAFELKRRLLLEELDLAILIEPGETYGIERHRLIEDEVVVAVRPSHPLSESESVSYRDLAEEPLVILNDSFMLHHQILSQFRHVQVEPQIFFTSGAWDLLIGMVQELDVVSILPEPILRFHHADDIRILPFDPPMLWDVSLNRLSGVEQRPLVRHVEDYVLHYFKSYWPHPSDRTADAKKNPDQPHLL</sequence>
<evidence type="ECO:0000259" key="5">
    <source>
        <dbReference type="PROSITE" id="PS50931"/>
    </source>
</evidence>
<dbReference type="SUPFAM" id="SSF53850">
    <property type="entry name" value="Periplasmic binding protein-like II"/>
    <property type="match status" value="1"/>
</dbReference>
<name>B1YH65_EXIS2</name>
<dbReference type="PANTHER" id="PTHR30419">
    <property type="entry name" value="HTH-TYPE TRANSCRIPTIONAL REGULATOR YBHD"/>
    <property type="match status" value="1"/>
</dbReference>
<dbReference type="AlphaFoldDB" id="B1YH65"/>
<accession>B1YH65</accession>
<dbReference type="InterPro" id="IPR000847">
    <property type="entry name" value="LysR_HTH_N"/>
</dbReference>
<dbReference type="InterPro" id="IPR050950">
    <property type="entry name" value="HTH-type_LysR_regulators"/>
</dbReference>
<evidence type="ECO:0000256" key="4">
    <source>
        <dbReference type="ARBA" id="ARBA00023163"/>
    </source>
</evidence>
<dbReference type="GO" id="GO:0003700">
    <property type="term" value="F:DNA-binding transcription factor activity"/>
    <property type="evidence" value="ECO:0007669"/>
    <property type="project" value="InterPro"/>
</dbReference>
<reference evidence="7" key="3">
    <citation type="submission" date="2008-04" db="EMBL/GenBank/DDBJ databases">
        <title>Complete sequence of chromosome of Exiguobacterium sibiricum 255-15.</title>
        <authorList>
            <consortium name="US DOE Joint Genome Institute"/>
            <person name="Copeland A."/>
            <person name="Lucas S."/>
            <person name="Lapidus A."/>
            <person name="Glavina del Rio T."/>
            <person name="Dalin E."/>
            <person name="Tice H."/>
            <person name="Bruce D."/>
            <person name="Goodwin L."/>
            <person name="Pitluck S."/>
            <person name="Kiss H."/>
            <person name="Chertkov O."/>
            <person name="Monk C."/>
            <person name="Brettin T."/>
            <person name="Detter J.C."/>
            <person name="Han C."/>
            <person name="Kuske C.R."/>
            <person name="Schmutz J."/>
            <person name="Larimer F."/>
            <person name="Land M."/>
            <person name="Hauser L."/>
            <person name="Kyrpides N."/>
            <person name="Mikhailova N."/>
            <person name="Vishnivetskaya T."/>
            <person name="Rodrigues D.F."/>
            <person name="Gilichinsky D."/>
            <person name="Tiedje J."/>
            <person name="Richardson P."/>
        </authorList>
    </citation>
    <scope>NUCLEOTIDE SEQUENCE [LARGE SCALE GENOMIC DNA]</scope>
    <source>
        <strain evidence="7">DSM 17290 / CIP 109462 / JCM 13490 / 255-15</strain>
    </source>
</reference>
<dbReference type="Pfam" id="PF03466">
    <property type="entry name" value="LysR_substrate"/>
    <property type="match status" value="1"/>
</dbReference>
<evidence type="ECO:0000256" key="1">
    <source>
        <dbReference type="ARBA" id="ARBA00009437"/>
    </source>
</evidence>
<organism evidence="6 7">
    <name type="scientific">Exiguobacterium sibiricum (strain DSM 17290 / CCUG 55495 / CIP 109462 / JCM 13490 / 255-15)</name>
    <dbReference type="NCBI Taxonomy" id="262543"/>
    <lineage>
        <taxon>Bacteria</taxon>
        <taxon>Bacillati</taxon>
        <taxon>Bacillota</taxon>
        <taxon>Bacilli</taxon>
        <taxon>Bacillales</taxon>
        <taxon>Bacillales Family XII. Incertae Sedis</taxon>
        <taxon>Exiguobacterium</taxon>
    </lineage>
</organism>
<dbReference type="PROSITE" id="PS50931">
    <property type="entry name" value="HTH_LYSR"/>
    <property type="match status" value="1"/>
</dbReference>
<reference evidence="6 7" key="1">
    <citation type="journal article" date="2006" name="Extremophiles">
        <title>Characterization of Exiguobacterium isolates from the Siberian permafrost. Description of Exiguobacterium sibiricum sp. nov.</title>
        <authorList>
            <person name="Rodrigues D.F."/>
            <person name="Goris J."/>
            <person name="Vishnivetskaya T."/>
            <person name="Gilichinsky D."/>
            <person name="Thomashow M.F."/>
            <person name="Tiedje J.M."/>
        </authorList>
    </citation>
    <scope>NUCLEOTIDE SEQUENCE [LARGE SCALE GENOMIC DNA]</scope>
    <source>
        <strain evidence="7">DSM 17290 / CIP 109462 / JCM 13490 / 255-15</strain>
    </source>
</reference>
<keyword evidence="3" id="KW-0238">DNA-binding</keyword>
<dbReference type="KEGG" id="esi:Exig_1673"/>
<keyword evidence="2" id="KW-0805">Transcription regulation</keyword>